<evidence type="ECO:0000256" key="1">
    <source>
        <dbReference type="ARBA" id="ARBA00008439"/>
    </source>
</evidence>
<comment type="caution">
    <text evidence="3">The sequence shown here is derived from an EMBL/GenBank/DDBJ whole genome shotgun (WGS) entry which is preliminary data.</text>
</comment>
<name>A0ABS6JQ34_9BACI</name>
<dbReference type="Pfam" id="PF06949">
    <property type="entry name" value="DUF1292"/>
    <property type="match status" value="1"/>
</dbReference>
<dbReference type="InterPro" id="IPR009711">
    <property type="entry name" value="UPF0473"/>
</dbReference>
<evidence type="ECO:0000313" key="4">
    <source>
        <dbReference type="Proteomes" id="UP000790580"/>
    </source>
</evidence>
<organism evidence="3 4">
    <name type="scientific">Evansella alkalicola</name>
    <dbReference type="NCBI Taxonomy" id="745819"/>
    <lineage>
        <taxon>Bacteria</taxon>
        <taxon>Bacillati</taxon>
        <taxon>Bacillota</taxon>
        <taxon>Bacilli</taxon>
        <taxon>Bacillales</taxon>
        <taxon>Bacillaceae</taxon>
        <taxon>Evansella</taxon>
    </lineage>
</organism>
<gene>
    <name evidence="3" type="ORF">KS407_04285</name>
</gene>
<sequence>MVQKYDIKRPEADEDRIIIPDENGDEHLFEILFTFDVDEKGTSYMVLVPGGSNESDDDEVEVTAFRYEEPDGEDLSLYPIETDEEWDMVEELLTTFTEEEDEE</sequence>
<dbReference type="PANTHER" id="PTHR40066:SF1">
    <property type="entry name" value="UPF0473 PROTEIN CBO2561_CLC_2432"/>
    <property type="match status" value="1"/>
</dbReference>
<proteinExistence type="inferred from homology"/>
<dbReference type="EMBL" id="JAHQCR010000021">
    <property type="protein sequence ID" value="MBU9720664.1"/>
    <property type="molecule type" value="Genomic_DNA"/>
</dbReference>
<dbReference type="Proteomes" id="UP000790580">
    <property type="component" value="Unassembled WGS sequence"/>
</dbReference>
<protein>
    <recommendedName>
        <fullName evidence="2">UPF0473 protein KS407_04285</fullName>
    </recommendedName>
</protein>
<dbReference type="PANTHER" id="PTHR40066">
    <property type="entry name" value="UPF0473 PROTEIN CBO2561/CLC_2432"/>
    <property type="match status" value="1"/>
</dbReference>
<dbReference type="NCBIfam" id="NF010222">
    <property type="entry name" value="PRK13678.2-5"/>
    <property type="match status" value="1"/>
</dbReference>
<keyword evidence="4" id="KW-1185">Reference proteome</keyword>
<dbReference type="NCBIfam" id="NF010217">
    <property type="entry name" value="PRK13678.1-4"/>
    <property type="match status" value="1"/>
</dbReference>
<dbReference type="HAMAP" id="MF_01448">
    <property type="entry name" value="UPF0473"/>
    <property type="match status" value="1"/>
</dbReference>
<comment type="similarity">
    <text evidence="1 2">Belongs to the UPF0473 family.</text>
</comment>
<evidence type="ECO:0000256" key="2">
    <source>
        <dbReference type="HAMAP-Rule" id="MF_01448"/>
    </source>
</evidence>
<evidence type="ECO:0000313" key="3">
    <source>
        <dbReference type="EMBL" id="MBU9720664.1"/>
    </source>
</evidence>
<accession>A0ABS6JQ34</accession>
<reference evidence="3 4" key="1">
    <citation type="submission" date="2021-06" db="EMBL/GenBank/DDBJ databases">
        <title>Bacillus sp. RD4P76, an endophyte from a halophyte.</title>
        <authorList>
            <person name="Sun J.-Q."/>
        </authorList>
    </citation>
    <scope>NUCLEOTIDE SEQUENCE [LARGE SCALE GENOMIC DNA]</scope>
    <source>
        <strain evidence="3 4">JCM 17098</strain>
    </source>
</reference>